<evidence type="ECO:0000256" key="5">
    <source>
        <dbReference type="ARBA" id="ARBA00023242"/>
    </source>
</evidence>
<proteinExistence type="predicted"/>
<dbReference type="Gene3D" id="4.10.280.10">
    <property type="entry name" value="Helix-loop-helix DNA-binding domain"/>
    <property type="match status" value="1"/>
</dbReference>
<gene>
    <name evidence="8" type="ORF">Salat_1325500</name>
</gene>
<accession>A0AAE2CPZ6</accession>
<dbReference type="GO" id="GO:0003677">
    <property type="term" value="F:DNA binding"/>
    <property type="evidence" value="ECO:0007669"/>
    <property type="project" value="UniProtKB-KW"/>
</dbReference>
<dbReference type="AlphaFoldDB" id="A0AAE2CPZ6"/>
<protein>
    <submittedName>
        <fullName evidence="8">Transcription factor PIF1</fullName>
    </submittedName>
</protein>
<reference evidence="8" key="1">
    <citation type="submission" date="2020-06" db="EMBL/GenBank/DDBJ databases">
        <authorList>
            <person name="Li T."/>
            <person name="Hu X."/>
            <person name="Zhang T."/>
            <person name="Song X."/>
            <person name="Zhang H."/>
            <person name="Dai N."/>
            <person name="Sheng W."/>
            <person name="Hou X."/>
            <person name="Wei L."/>
        </authorList>
    </citation>
    <scope>NUCLEOTIDE SEQUENCE</scope>
    <source>
        <strain evidence="8">3651</strain>
        <tissue evidence="8">Leaf</tissue>
    </source>
</reference>
<dbReference type="SMART" id="SM00353">
    <property type="entry name" value="HLH"/>
    <property type="match status" value="1"/>
</dbReference>
<name>A0AAE2CPZ6_9LAMI</name>
<dbReference type="GO" id="GO:0046983">
    <property type="term" value="F:protein dimerization activity"/>
    <property type="evidence" value="ECO:0007669"/>
    <property type="project" value="InterPro"/>
</dbReference>
<feature type="region of interest" description="Disordered" evidence="6">
    <location>
        <begin position="65"/>
        <end position="88"/>
    </location>
</feature>
<keyword evidence="3" id="KW-0238">DNA-binding</keyword>
<dbReference type="GO" id="GO:0005634">
    <property type="term" value="C:nucleus"/>
    <property type="evidence" value="ECO:0007669"/>
    <property type="project" value="UniProtKB-SubCell"/>
</dbReference>
<dbReference type="InterPro" id="IPR011598">
    <property type="entry name" value="bHLH_dom"/>
</dbReference>
<dbReference type="InterPro" id="IPR031066">
    <property type="entry name" value="bHLH_ALC-like_plant"/>
</dbReference>
<evidence type="ECO:0000256" key="4">
    <source>
        <dbReference type="ARBA" id="ARBA00023163"/>
    </source>
</evidence>
<sequence>MSEANYNQVLSNNDEENAKSSAGEKPEKLSNDLIKFLSNVELHPNPKLLESMMILRESSGTKNKLDGEYDDKGTTGWKRMQRKRTRSAQVHVSCERRRRDRLREKMNTLKELLPTSSKSDQASLLDQAIRHIKSLQSQLQVLSMGIHPSHIAHMPEFHCIQRPSSSAPGRMQKTMDPGMGFQVPCSPLPFLMATPTTISPTIVPSVLAPILHATSTQPRTRIVPPTSFNPNHISNHEVWTLSSHDVPLRRASGSILNTGVGHGLGEHDIPSSSRGSNMFLRTPSDLSALPLSATGLAPAFGSRVQSVAPAPFPASDSVAPSTYPRLSTFSHSLQGESGFPIVPRIGPETNQTTLLQDPFATIQSLQALPSSLSSSILEMVNQTYRNTDDTGPSPPIKCLPLICDERTKAHFAWFCRLKEGPALNIGS</sequence>
<dbReference type="SUPFAM" id="SSF47459">
    <property type="entry name" value="HLH, helix-loop-helix DNA-binding domain"/>
    <property type="match status" value="1"/>
</dbReference>
<comment type="caution">
    <text evidence="8">The sequence shown here is derived from an EMBL/GenBank/DDBJ whole genome shotgun (WGS) entry which is preliminary data.</text>
</comment>
<feature type="domain" description="BHLH" evidence="7">
    <location>
        <begin position="86"/>
        <end position="135"/>
    </location>
</feature>
<evidence type="ECO:0000256" key="2">
    <source>
        <dbReference type="ARBA" id="ARBA00023015"/>
    </source>
</evidence>
<comment type="subcellular location">
    <subcellularLocation>
        <location evidence="1">Nucleus</location>
    </subcellularLocation>
</comment>
<keyword evidence="4" id="KW-0804">Transcription</keyword>
<evidence type="ECO:0000256" key="6">
    <source>
        <dbReference type="SAM" id="MobiDB-lite"/>
    </source>
</evidence>
<feature type="region of interest" description="Disordered" evidence="6">
    <location>
        <begin position="1"/>
        <end position="26"/>
    </location>
</feature>
<evidence type="ECO:0000256" key="1">
    <source>
        <dbReference type="ARBA" id="ARBA00004123"/>
    </source>
</evidence>
<feature type="compositionally biased region" description="Polar residues" evidence="6">
    <location>
        <begin position="1"/>
        <end position="12"/>
    </location>
</feature>
<keyword evidence="5" id="KW-0539">Nucleus</keyword>
<dbReference type="PROSITE" id="PS50888">
    <property type="entry name" value="BHLH"/>
    <property type="match status" value="1"/>
</dbReference>
<evidence type="ECO:0000259" key="7">
    <source>
        <dbReference type="PROSITE" id="PS50888"/>
    </source>
</evidence>
<evidence type="ECO:0000256" key="3">
    <source>
        <dbReference type="ARBA" id="ARBA00023125"/>
    </source>
</evidence>
<keyword evidence="9" id="KW-1185">Reference proteome</keyword>
<dbReference type="PANTHER" id="PTHR45855">
    <property type="entry name" value="TRANSCRIPTION FACTOR PIF1-RELATED"/>
    <property type="match status" value="1"/>
</dbReference>
<dbReference type="Pfam" id="PF00010">
    <property type="entry name" value="HLH"/>
    <property type="match status" value="1"/>
</dbReference>
<keyword evidence="2" id="KW-0805">Transcription regulation</keyword>
<dbReference type="Proteomes" id="UP001293254">
    <property type="component" value="Unassembled WGS sequence"/>
</dbReference>
<dbReference type="InterPro" id="IPR036638">
    <property type="entry name" value="HLH_DNA-bd_sf"/>
</dbReference>
<feature type="compositionally biased region" description="Basic and acidic residues" evidence="6">
    <location>
        <begin position="16"/>
        <end position="26"/>
    </location>
</feature>
<reference evidence="8" key="2">
    <citation type="journal article" date="2024" name="Plant">
        <title>Genomic evolution and insights into agronomic trait innovations of Sesamum species.</title>
        <authorList>
            <person name="Miao H."/>
            <person name="Wang L."/>
            <person name="Qu L."/>
            <person name="Liu H."/>
            <person name="Sun Y."/>
            <person name="Le M."/>
            <person name="Wang Q."/>
            <person name="Wei S."/>
            <person name="Zheng Y."/>
            <person name="Lin W."/>
            <person name="Duan Y."/>
            <person name="Cao H."/>
            <person name="Xiong S."/>
            <person name="Wang X."/>
            <person name="Wei L."/>
            <person name="Li C."/>
            <person name="Ma Q."/>
            <person name="Ju M."/>
            <person name="Zhao R."/>
            <person name="Li G."/>
            <person name="Mu C."/>
            <person name="Tian Q."/>
            <person name="Mei H."/>
            <person name="Zhang T."/>
            <person name="Gao T."/>
            <person name="Zhang H."/>
        </authorList>
    </citation>
    <scope>NUCLEOTIDE SEQUENCE</scope>
    <source>
        <strain evidence="8">3651</strain>
    </source>
</reference>
<evidence type="ECO:0000313" key="9">
    <source>
        <dbReference type="Proteomes" id="UP001293254"/>
    </source>
</evidence>
<evidence type="ECO:0000313" key="8">
    <source>
        <dbReference type="EMBL" id="KAK4430248.1"/>
    </source>
</evidence>
<organism evidence="8 9">
    <name type="scientific">Sesamum alatum</name>
    <dbReference type="NCBI Taxonomy" id="300844"/>
    <lineage>
        <taxon>Eukaryota</taxon>
        <taxon>Viridiplantae</taxon>
        <taxon>Streptophyta</taxon>
        <taxon>Embryophyta</taxon>
        <taxon>Tracheophyta</taxon>
        <taxon>Spermatophyta</taxon>
        <taxon>Magnoliopsida</taxon>
        <taxon>eudicotyledons</taxon>
        <taxon>Gunneridae</taxon>
        <taxon>Pentapetalae</taxon>
        <taxon>asterids</taxon>
        <taxon>lamiids</taxon>
        <taxon>Lamiales</taxon>
        <taxon>Pedaliaceae</taxon>
        <taxon>Sesamum</taxon>
    </lineage>
</organism>
<dbReference type="EMBL" id="JACGWO010000004">
    <property type="protein sequence ID" value="KAK4430248.1"/>
    <property type="molecule type" value="Genomic_DNA"/>
</dbReference>